<feature type="domain" description="Zinc finger-XS" evidence="7">
    <location>
        <begin position="208"/>
        <end position="249"/>
    </location>
</feature>
<feature type="transmembrane region" description="Helical" evidence="4">
    <location>
        <begin position="76"/>
        <end position="93"/>
    </location>
</feature>
<gene>
    <name evidence="8" type="ORF">DH2020_038387</name>
</gene>
<feature type="transmembrane region" description="Helical" evidence="4">
    <location>
        <begin position="12"/>
        <end position="31"/>
    </location>
</feature>
<feature type="domain" description="XS" evidence="5">
    <location>
        <begin position="279"/>
        <end position="387"/>
    </location>
</feature>
<sequence>MENGDGWFAIDKLHHILFCFFISIITSLLATRTRYSFIRRRSIWVGSIVSFAAGAAKEFADELGFFKSAGASAKDAVSDLLGILLAAMVLYFYNYRSSSSRVRSDGPGHNREVDMLGATLLGSGYCSFCGNNTLVSLFPFLAAYGALPSAGVVVLPSKNCACTMGSSSDEGSSSDISDSEITEYKEKPYRLIKAGTYKIKGPNGTLRCPFCAGKKKQDYQAYHLLQHAIGVAKGSAKSAKQRANHLALATYLETDLASEVDTVPQRAIPPPAPKPEQNELYIWPWVGIVANIRNEPKNDNREDSCDYWLNKFSKYKPSGIEIFQDVDKGTAQVVVGFDNDWTGFKNAMEFEKSFEAQGHSRKDWIDRKNSPGSSIYGWFGREDDYKSEGPVGDYLRRKGELKTISDLVQEATKDRNKIVSTLVNEIDLKNENLDQLQIKFNEKSLSLNRMLEEKEDLHRIFYEETRKLQRIAREHIKRVLDEQELLNVELENKKRRLDSWSRELNKREALTERERQKLEEEKTKNDMRNNALQMATVEQRKADENVLRLVEEQKREKEEALKKVLELERNLDEKQKLEMEIEELKGEKEDLDGLEDLNTQLLSKERQSNDELQEARKVLIAGLNEMLTSTRVNIGIKRMGEIDEKAFRNACNKRFSSGEAEIKAVELCSLWQEKLKDAEWHPFRVVEDEKGNPQTVLKEDDESLRGLKEEWGDEIYEAVTTALKELHEYNPSGCYVVPELWNFKEDRKATLKEVIGYIFTQLKTLKRKRT</sequence>
<dbReference type="Proteomes" id="UP001318860">
    <property type="component" value="Unassembled WGS sequence"/>
</dbReference>
<accession>A0ABR0UZG2</accession>
<name>A0ABR0UZG2_REHGL</name>
<evidence type="ECO:0000259" key="5">
    <source>
        <dbReference type="Pfam" id="PF03468"/>
    </source>
</evidence>
<evidence type="ECO:0000259" key="6">
    <source>
        <dbReference type="Pfam" id="PF03469"/>
    </source>
</evidence>
<organism evidence="8 9">
    <name type="scientific">Rehmannia glutinosa</name>
    <name type="common">Chinese foxglove</name>
    <dbReference type="NCBI Taxonomy" id="99300"/>
    <lineage>
        <taxon>Eukaryota</taxon>
        <taxon>Viridiplantae</taxon>
        <taxon>Streptophyta</taxon>
        <taxon>Embryophyta</taxon>
        <taxon>Tracheophyta</taxon>
        <taxon>Spermatophyta</taxon>
        <taxon>Magnoliopsida</taxon>
        <taxon>eudicotyledons</taxon>
        <taxon>Gunneridae</taxon>
        <taxon>Pentapetalae</taxon>
        <taxon>asterids</taxon>
        <taxon>lamiids</taxon>
        <taxon>Lamiales</taxon>
        <taxon>Orobanchaceae</taxon>
        <taxon>Rehmannieae</taxon>
        <taxon>Rehmannia</taxon>
    </lineage>
</organism>
<evidence type="ECO:0000256" key="2">
    <source>
        <dbReference type="ARBA" id="ARBA00023158"/>
    </source>
</evidence>
<dbReference type="PANTHER" id="PTHR21596:SF3">
    <property type="entry name" value="FACTOR OF DNA METHYLATION 1-RELATED"/>
    <property type="match status" value="1"/>
</dbReference>
<dbReference type="Pfam" id="PF03468">
    <property type="entry name" value="XS"/>
    <property type="match status" value="1"/>
</dbReference>
<evidence type="ECO:0000256" key="1">
    <source>
        <dbReference type="ARBA" id="ARBA00023054"/>
    </source>
</evidence>
<reference evidence="8 9" key="1">
    <citation type="journal article" date="2021" name="Comput. Struct. Biotechnol. J.">
        <title>De novo genome assembly of the potent medicinal plant Rehmannia glutinosa using nanopore technology.</title>
        <authorList>
            <person name="Ma L."/>
            <person name="Dong C."/>
            <person name="Song C."/>
            <person name="Wang X."/>
            <person name="Zheng X."/>
            <person name="Niu Y."/>
            <person name="Chen S."/>
            <person name="Feng W."/>
        </authorList>
    </citation>
    <scope>NUCLEOTIDE SEQUENCE [LARGE SCALE GENOMIC DNA]</scope>
    <source>
        <strain evidence="8">DH-2019</strain>
    </source>
</reference>
<keyword evidence="9" id="KW-1185">Reference proteome</keyword>
<keyword evidence="4" id="KW-0812">Transmembrane</keyword>
<comment type="caution">
    <text evidence="8">The sequence shown here is derived from an EMBL/GenBank/DDBJ whole genome shotgun (WGS) entry which is preliminary data.</text>
</comment>
<evidence type="ECO:0008006" key="10">
    <source>
        <dbReference type="Google" id="ProtNLM"/>
    </source>
</evidence>
<protein>
    <recommendedName>
        <fullName evidence="10">XH/XS domain-containing protein</fullName>
    </recommendedName>
</protein>
<dbReference type="InterPro" id="IPR005379">
    <property type="entry name" value="FDM1-5/IDN2_XH"/>
</dbReference>
<dbReference type="Pfam" id="PF03469">
    <property type="entry name" value="XH"/>
    <property type="match status" value="1"/>
</dbReference>
<dbReference type="PANTHER" id="PTHR21596">
    <property type="entry name" value="RIBONUCLEASE P SUBUNIT P38"/>
    <property type="match status" value="1"/>
</dbReference>
<dbReference type="InterPro" id="IPR045177">
    <property type="entry name" value="FDM1-5/IDN2"/>
</dbReference>
<keyword evidence="4" id="KW-1133">Transmembrane helix</keyword>
<feature type="domain" description="Factor of DNA methylation 1-5/IDN2" evidence="6">
    <location>
        <begin position="637"/>
        <end position="768"/>
    </location>
</feature>
<dbReference type="InterPro" id="IPR005381">
    <property type="entry name" value="Znf-XS_domain"/>
</dbReference>
<proteinExistence type="predicted"/>
<evidence type="ECO:0000256" key="3">
    <source>
        <dbReference type="SAM" id="Coils"/>
    </source>
</evidence>
<dbReference type="Gene3D" id="3.30.70.2890">
    <property type="entry name" value="XS domain"/>
    <property type="match status" value="1"/>
</dbReference>
<evidence type="ECO:0000259" key="7">
    <source>
        <dbReference type="Pfam" id="PF03470"/>
    </source>
</evidence>
<dbReference type="InterPro" id="IPR005380">
    <property type="entry name" value="XS_domain"/>
</dbReference>
<keyword evidence="4" id="KW-0472">Membrane</keyword>
<dbReference type="InterPro" id="IPR038588">
    <property type="entry name" value="XS_domain_sf"/>
</dbReference>
<evidence type="ECO:0000256" key="4">
    <source>
        <dbReference type="SAM" id="Phobius"/>
    </source>
</evidence>
<feature type="coiled-coil region" evidence="3">
    <location>
        <begin position="473"/>
        <end position="614"/>
    </location>
</feature>
<keyword evidence="1 3" id="KW-0175">Coiled coil</keyword>
<keyword evidence="2" id="KW-0943">RNA-mediated gene silencing</keyword>
<dbReference type="EMBL" id="JABTTQ020001851">
    <property type="protein sequence ID" value="KAK6127879.1"/>
    <property type="molecule type" value="Genomic_DNA"/>
</dbReference>
<evidence type="ECO:0000313" key="8">
    <source>
        <dbReference type="EMBL" id="KAK6127879.1"/>
    </source>
</evidence>
<dbReference type="Pfam" id="PF03470">
    <property type="entry name" value="zf-XS"/>
    <property type="match status" value="1"/>
</dbReference>
<evidence type="ECO:0000313" key="9">
    <source>
        <dbReference type="Proteomes" id="UP001318860"/>
    </source>
</evidence>